<proteinExistence type="predicted"/>
<sequence>MLAPLDPMRRVMAFHGGAEIGAEHPIGQSLCRDAIEVARLSDDLRVPMREALTAWSERIAAACEAARRQGQLPPGTDTQALATALVLVAAGSDLLGQIGAVAAPRQSLTDAVQAQIALHVAAALSGAISAPDKA</sequence>
<dbReference type="EMBL" id="SWJZ01000022">
    <property type="protein sequence ID" value="TKD21930.1"/>
    <property type="molecule type" value="Genomic_DNA"/>
</dbReference>
<dbReference type="AlphaFoldDB" id="A0A4U1JRX6"/>
<dbReference type="Gene3D" id="1.10.357.10">
    <property type="entry name" value="Tetracycline Repressor, domain 2"/>
    <property type="match status" value="1"/>
</dbReference>
<evidence type="ECO:0000256" key="1">
    <source>
        <dbReference type="ARBA" id="ARBA00023015"/>
    </source>
</evidence>
<reference evidence="4 5" key="1">
    <citation type="submission" date="2019-04" db="EMBL/GenBank/DDBJ databases">
        <title>Draft Whole-Genome sequence of the purple photosynthetic bacterium Rhodobacter capsulatus SP108 with an indigenous class A beta-lactamase.</title>
        <authorList>
            <person name="Robertson S."/>
            <person name="Meyer T.E."/>
            <person name="Kyndt J.A."/>
        </authorList>
    </citation>
    <scope>NUCLEOTIDE SEQUENCE [LARGE SCALE GENOMIC DNA]</scope>
    <source>
        <strain evidence="4 5">SP108</strain>
    </source>
</reference>
<keyword evidence="1" id="KW-0805">Transcription regulation</keyword>
<accession>A0A4U1JRX6</accession>
<evidence type="ECO:0000256" key="2">
    <source>
        <dbReference type="ARBA" id="ARBA00023163"/>
    </source>
</evidence>
<gene>
    <name evidence="4" type="ORF">FBT96_07170</name>
</gene>
<evidence type="ECO:0000313" key="4">
    <source>
        <dbReference type="EMBL" id="TKD21930.1"/>
    </source>
</evidence>
<name>A0A4U1JRX6_RHOCA</name>
<protein>
    <recommendedName>
        <fullName evidence="3">Tetracyclin repressor-like C-terminal domain-containing protein</fullName>
    </recommendedName>
</protein>
<feature type="domain" description="Tetracyclin repressor-like C-terminal" evidence="3">
    <location>
        <begin position="32"/>
        <end position="96"/>
    </location>
</feature>
<dbReference type="Proteomes" id="UP000310597">
    <property type="component" value="Unassembled WGS sequence"/>
</dbReference>
<dbReference type="Pfam" id="PF16925">
    <property type="entry name" value="TetR_C_13"/>
    <property type="match status" value="1"/>
</dbReference>
<dbReference type="RefSeq" id="WP_136905628.1">
    <property type="nucleotide sequence ID" value="NZ_SWJZ01000022.1"/>
</dbReference>
<dbReference type="InterPro" id="IPR011075">
    <property type="entry name" value="TetR_C"/>
</dbReference>
<evidence type="ECO:0000313" key="5">
    <source>
        <dbReference type="Proteomes" id="UP000310597"/>
    </source>
</evidence>
<organism evidence="4 5">
    <name type="scientific">Rhodobacter capsulatus</name>
    <name type="common">Rhodopseudomonas capsulata</name>
    <dbReference type="NCBI Taxonomy" id="1061"/>
    <lineage>
        <taxon>Bacteria</taxon>
        <taxon>Pseudomonadati</taxon>
        <taxon>Pseudomonadota</taxon>
        <taxon>Alphaproteobacteria</taxon>
        <taxon>Rhodobacterales</taxon>
        <taxon>Rhodobacter group</taxon>
        <taxon>Rhodobacter</taxon>
    </lineage>
</organism>
<comment type="caution">
    <text evidence="4">The sequence shown here is derived from an EMBL/GenBank/DDBJ whole genome shotgun (WGS) entry which is preliminary data.</text>
</comment>
<evidence type="ECO:0000259" key="3">
    <source>
        <dbReference type="Pfam" id="PF16925"/>
    </source>
</evidence>
<keyword evidence="2" id="KW-0804">Transcription</keyword>
<dbReference type="InterPro" id="IPR036271">
    <property type="entry name" value="Tet_transcr_reg_TetR-rel_C_sf"/>
</dbReference>
<dbReference type="SUPFAM" id="SSF48498">
    <property type="entry name" value="Tetracyclin repressor-like, C-terminal domain"/>
    <property type="match status" value="1"/>
</dbReference>